<dbReference type="SUPFAM" id="SSF56399">
    <property type="entry name" value="ADP-ribosylation"/>
    <property type="match status" value="1"/>
</dbReference>
<reference evidence="1 2" key="1">
    <citation type="submission" date="2017-06" db="EMBL/GenBank/DDBJ databases">
        <title>Ant-infecting Ophiocordyceps genomes reveal a high diversity of potential behavioral manipulation genes and a possible major role for enterotoxins.</title>
        <authorList>
            <person name="De Bekker C."/>
            <person name="Evans H.C."/>
            <person name="Brachmann A."/>
            <person name="Hughes D.P."/>
        </authorList>
    </citation>
    <scope>NUCLEOTIDE SEQUENCE [LARGE SCALE GENOMIC DNA]</scope>
    <source>
        <strain evidence="1 2">1348a</strain>
    </source>
</reference>
<protein>
    <submittedName>
        <fullName evidence="1">Uncharacterized protein</fullName>
    </submittedName>
</protein>
<dbReference type="Proteomes" id="UP000224854">
    <property type="component" value="Unassembled WGS sequence"/>
</dbReference>
<dbReference type="EMBL" id="NJEU01000867">
    <property type="protein sequence ID" value="PHH69922.1"/>
    <property type="molecule type" value="Genomic_DNA"/>
</dbReference>
<comment type="caution">
    <text evidence="1">The sequence shown here is derived from an EMBL/GenBank/DDBJ whole genome shotgun (WGS) entry which is preliminary data.</text>
</comment>
<dbReference type="AlphaFoldDB" id="A0A2C5YRI1"/>
<organism evidence="1 2">
    <name type="scientific">Ophiocordyceps australis</name>
    <dbReference type="NCBI Taxonomy" id="1399860"/>
    <lineage>
        <taxon>Eukaryota</taxon>
        <taxon>Fungi</taxon>
        <taxon>Dikarya</taxon>
        <taxon>Ascomycota</taxon>
        <taxon>Pezizomycotina</taxon>
        <taxon>Sordariomycetes</taxon>
        <taxon>Hypocreomycetidae</taxon>
        <taxon>Hypocreales</taxon>
        <taxon>Ophiocordycipitaceae</taxon>
        <taxon>Ophiocordyceps</taxon>
    </lineage>
</organism>
<name>A0A2C5YRI1_9HYPO</name>
<dbReference type="Gene3D" id="3.90.210.10">
    <property type="entry name" value="Heat-Labile Enterotoxin, subunit A"/>
    <property type="match status" value="1"/>
</dbReference>
<proteinExistence type="predicted"/>
<evidence type="ECO:0000313" key="2">
    <source>
        <dbReference type="Proteomes" id="UP000224854"/>
    </source>
</evidence>
<evidence type="ECO:0000313" key="1">
    <source>
        <dbReference type="EMBL" id="PHH69922.1"/>
    </source>
</evidence>
<sequence>MVIVQAMVKYAMRQSEADSMTYVYEVSSSPNMVLSVHPSRAYASAWALGGVMASQVHRVAARLPGQTWESLFWVANPEYDPAWDQFHTAGWQPQLSGFLYDHPIWYEQEQYGWTDPPAVGITRRAEAYMFMNSITRNEDVRRMLNWRGTLPLLESQPQDMDDEIKNAMALAFPWETVEIPEEILQSITIGRMTNEECIATITAIFNSFWITNLGMHHKRSASLEGKAGKTRKASCGKLLTTVRHLRSTSSGRFNEAEVCKEFSRLKFQLSLADKPATQTDDLVFLELPVNRKVLLVEKPGPGYKEWHELNISAIFGKETIRAEEISYIEILSSASSYPFKRQAWTLKGMPCACQARSMAPQTY</sequence>
<keyword evidence="2" id="KW-1185">Reference proteome</keyword>
<accession>A0A2C5YRI1</accession>
<dbReference type="OrthoDB" id="4924872at2759"/>
<gene>
    <name evidence="1" type="ORF">CDD82_7430</name>
</gene>